<dbReference type="eggNOG" id="ENOG50331MA">
    <property type="taxonomic scope" value="Bacteria"/>
</dbReference>
<dbReference type="AlphaFoldDB" id="D1A7B7"/>
<organism evidence="1 2">
    <name type="scientific">Thermomonospora curvata (strain ATCC 19995 / DSM 43183 / JCM 3096 / KCTC 9072 / NBRC 15933 / NCIMB 10081 / Henssen B9)</name>
    <dbReference type="NCBI Taxonomy" id="471852"/>
    <lineage>
        <taxon>Bacteria</taxon>
        <taxon>Bacillati</taxon>
        <taxon>Actinomycetota</taxon>
        <taxon>Actinomycetes</taxon>
        <taxon>Streptosporangiales</taxon>
        <taxon>Thermomonosporaceae</taxon>
        <taxon>Thermomonospora</taxon>
    </lineage>
</organism>
<name>D1A7B7_THECD</name>
<dbReference type="KEGG" id="tcu:Tcur_4805"/>
<sequence>MGHRANFVLVDEAGWRLYYSHWAAVRIRSVLAPGPQAATRFIAAQRLCRDRERDWLDDVWAEGGAVVDHLTRRLIFYGDDLTLDLPAKRVFLRLLELTWPGWSIRWAYDGLGDLAAHVGVDRRVVRSIDEDARRLPKELHTDPDWPCHLLTVRDESGGVTAYPFLEDCHTAWQGPALLERLTVRGLDRLELPELPVSGLHLDLADRTAGVWLGGTGTGLVPALRELWPGWRVCFWEDRYEEQRRRCAGAVVFPPPGDDLALLDELMGSLERSLGRDPVPAMLDAVRRHAAEEGKRVELNPLFTAHRQVDPQAAEWAALLRAAARLRTLLENRGPSAGTLSGP</sequence>
<dbReference type="Proteomes" id="UP000001918">
    <property type="component" value="Chromosome"/>
</dbReference>
<keyword evidence="2" id="KW-1185">Reference proteome</keyword>
<dbReference type="EMBL" id="CP001738">
    <property type="protein sequence ID" value="ACZ00323.1"/>
    <property type="molecule type" value="Genomic_DNA"/>
</dbReference>
<reference evidence="1 2" key="1">
    <citation type="journal article" date="2011" name="Stand. Genomic Sci.">
        <title>Complete genome sequence of Thermomonospora curvata type strain (B9).</title>
        <authorList>
            <person name="Chertkov O."/>
            <person name="Sikorski J."/>
            <person name="Nolan M."/>
            <person name="Lapidus A."/>
            <person name="Lucas S."/>
            <person name="Del Rio T.G."/>
            <person name="Tice H."/>
            <person name="Cheng J.F."/>
            <person name="Goodwin L."/>
            <person name="Pitluck S."/>
            <person name="Liolios K."/>
            <person name="Ivanova N."/>
            <person name="Mavromatis K."/>
            <person name="Mikhailova N."/>
            <person name="Ovchinnikova G."/>
            <person name="Pati A."/>
            <person name="Chen A."/>
            <person name="Palaniappan K."/>
            <person name="Djao O.D."/>
            <person name="Land M."/>
            <person name="Hauser L."/>
            <person name="Chang Y.J."/>
            <person name="Jeffries C.D."/>
            <person name="Brettin T."/>
            <person name="Han C."/>
            <person name="Detter J.C."/>
            <person name="Rohde M."/>
            <person name="Goker M."/>
            <person name="Woyke T."/>
            <person name="Bristow J."/>
            <person name="Eisen J.A."/>
            <person name="Markowitz V."/>
            <person name="Hugenholtz P."/>
            <person name="Klenk H.P."/>
            <person name="Kyrpides N.C."/>
        </authorList>
    </citation>
    <scope>NUCLEOTIDE SEQUENCE [LARGE SCALE GENOMIC DNA]</scope>
    <source>
        <strain evidence="2">ATCC 19995 / DSM 43183 / JCM 3096 / KCTC 9072 / NBRC 15933 / NCIMB 10081 / Henssen B9</strain>
    </source>
</reference>
<dbReference type="OrthoDB" id="2528990at2"/>
<dbReference type="RefSeq" id="WP_012855104.1">
    <property type="nucleotide sequence ID" value="NC_013510.1"/>
</dbReference>
<proteinExistence type="predicted"/>
<evidence type="ECO:0000313" key="2">
    <source>
        <dbReference type="Proteomes" id="UP000001918"/>
    </source>
</evidence>
<evidence type="ECO:0000313" key="1">
    <source>
        <dbReference type="EMBL" id="ACZ00323.1"/>
    </source>
</evidence>
<dbReference type="STRING" id="471852.Tcur_4805"/>
<accession>D1A7B7</accession>
<dbReference type="HOGENOM" id="CLU_047392_0_0_11"/>
<gene>
    <name evidence="1" type="ordered locus">Tcur_4805</name>
</gene>
<protein>
    <submittedName>
        <fullName evidence="1">Uncharacterized protein</fullName>
    </submittedName>
</protein>